<dbReference type="AlphaFoldDB" id="A0A640WAF5"/>
<keyword evidence="2" id="KW-1185">Reference proteome</keyword>
<dbReference type="Proteomes" id="UP000466024">
    <property type="component" value="Unassembled WGS sequence"/>
</dbReference>
<gene>
    <name evidence="1" type="ORF">F0A16_17725</name>
</gene>
<proteinExistence type="predicted"/>
<protein>
    <submittedName>
        <fullName evidence="1">Uncharacterized protein</fullName>
    </submittedName>
</protein>
<evidence type="ECO:0000313" key="2">
    <source>
        <dbReference type="Proteomes" id="UP000466024"/>
    </source>
</evidence>
<reference evidence="1 2" key="1">
    <citation type="submission" date="2019-08" db="EMBL/GenBank/DDBJ databases">
        <title>Bioinformatics analysis of the strain L3 and L5.</title>
        <authorList>
            <person name="Li X."/>
        </authorList>
    </citation>
    <scope>NUCLEOTIDE SEQUENCE [LARGE SCALE GENOMIC DNA]</scope>
    <source>
        <strain evidence="1 2">L3</strain>
    </source>
</reference>
<evidence type="ECO:0000313" key="1">
    <source>
        <dbReference type="EMBL" id="KAA0016276.1"/>
    </source>
</evidence>
<dbReference type="RefSeq" id="WP_149436728.1">
    <property type="nucleotide sequence ID" value="NZ_VTPX01000012.1"/>
</dbReference>
<accession>A0A640WAF5</accession>
<sequence length="90" mass="10534">MNQTQRLHRMTSAYDQVGEVRVVRDSKNAWLKRPRRTLEPIDEKVTVGCLSHIPREVVGVGATLNARRRVDFYSRWHGQKEPLLQIWKAP</sequence>
<name>A0A640WAF5_9GAMM</name>
<comment type="caution">
    <text evidence="1">The sequence shown here is derived from an EMBL/GenBank/DDBJ whole genome shotgun (WGS) entry which is preliminary data.</text>
</comment>
<organism evidence="1 2">
    <name type="scientific">Salinicola corii</name>
    <dbReference type="NCBI Taxonomy" id="2606937"/>
    <lineage>
        <taxon>Bacteria</taxon>
        <taxon>Pseudomonadati</taxon>
        <taxon>Pseudomonadota</taxon>
        <taxon>Gammaproteobacteria</taxon>
        <taxon>Oceanospirillales</taxon>
        <taxon>Halomonadaceae</taxon>
        <taxon>Salinicola</taxon>
    </lineage>
</organism>
<dbReference type="EMBL" id="VTPX01000012">
    <property type="protein sequence ID" value="KAA0016276.1"/>
    <property type="molecule type" value="Genomic_DNA"/>
</dbReference>